<dbReference type="SUPFAM" id="SSF56601">
    <property type="entry name" value="beta-lactamase/transpeptidase-like"/>
    <property type="match status" value="1"/>
</dbReference>
<dbReference type="InterPro" id="IPR036138">
    <property type="entry name" value="PBP_dimer_sf"/>
</dbReference>
<feature type="domain" description="Penicillin-binding protein transpeptidase" evidence="3">
    <location>
        <begin position="150"/>
        <end position="460"/>
    </location>
</feature>
<dbReference type="GO" id="GO:0005886">
    <property type="term" value="C:plasma membrane"/>
    <property type="evidence" value="ECO:0007669"/>
    <property type="project" value="TreeGrafter"/>
</dbReference>
<dbReference type="InterPro" id="IPR012338">
    <property type="entry name" value="Beta-lactam/transpept-like"/>
</dbReference>
<dbReference type="PANTHER" id="PTHR30627">
    <property type="entry name" value="PEPTIDOGLYCAN D,D-TRANSPEPTIDASE"/>
    <property type="match status" value="1"/>
</dbReference>
<gene>
    <name evidence="5" type="ORF">COT99_02950</name>
</gene>
<feature type="domain" description="Penicillin-binding protein dimerisation" evidence="4">
    <location>
        <begin position="16"/>
        <end position="105"/>
    </location>
</feature>
<dbReference type="Gene3D" id="3.90.1310.10">
    <property type="entry name" value="Penicillin-binding protein 2a (Domain 2)"/>
    <property type="match status" value="1"/>
</dbReference>
<comment type="caution">
    <text evidence="5">The sequence shown here is derived from an EMBL/GenBank/DDBJ whole genome shotgun (WGS) entry which is preliminary data.</text>
</comment>
<dbReference type="GO" id="GO:0008658">
    <property type="term" value="F:penicillin binding"/>
    <property type="evidence" value="ECO:0007669"/>
    <property type="project" value="InterPro"/>
</dbReference>
<dbReference type="Pfam" id="PF00905">
    <property type="entry name" value="Transpeptidase"/>
    <property type="match status" value="1"/>
</dbReference>
<dbReference type="EMBL" id="PFAR01000035">
    <property type="protein sequence ID" value="PIR93064.1"/>
    <property type="molecule type" value="Genomic_DNA"/>
</dbReference>
<evidence type="ECO:0000313" key="5">
    <source>
        <dbReference type="EMBL" id="PIR93064.1"/>
    </source>
</evidence>
<dbReference type="PANTHER" id="PTHR30627:SF1">
    <property type="entry name" value="PEPTIDOGLYCAN D,D-TRANSPEPTIDASE FTSI"/>
    <property type="match status" value="1"/>
</dbReference>
<evidence type="ECO:0000259" key="3">
    <source>
        <dbReference type="Pfam" id="PF00905"/>
    </source>
</evidence>
<proteinExistence type="predicted"/>
<dbReference type="Gene3D" id="3.40.710.10">
    <property type="entry name" value="DD-peptidase/beta-lactamase superfamily"/>
    <property type="match status" value="1"/>
</dbReference>
<accession>A0A2H0V1V4</accession>
<dbReference type="InterPro" id="IPR050515">
    <property type="entry name" value="Beta-lactam/transpept"/>
</dbReference>
<reference evidence="6" key="1">
    <citation type="submission" date="2017-09" db="EMBL/GenBank/DDBJ databases">
        <title>Depth-based differentiation of microbial function through sediment-hosted aquifers and enrichment of novel symbionts in the deep terrestrial subsurface.</title>
        <authorList>
            <person name="Probst A.J."/>
            <person name="Ladd B."/>
            <person name="Jarett J.K."/>
            <person name="Geller-Mcgrath D.E."/>
            <person name="Sieber C.M.K."/>
            <person name="Emerson J.B."/>
            <person name="Anantharaman K."/>
            <person name="Thomas B.C."/>
            <person name="Malmstrom R."/>
            <person name="Stieglmeier M."/>
            <person name="Klingl A."/>
            <person name="Woyke T."/>
            <person name="Ryan C.M."/>
            <person name="Banfield J.F."/>
        </authorList>
    </citation>
    <scope>NUCLEOTIDE SEQUENCE [LARGE SCALE GENOMIC DNA]</scope>
</reference>
<evidence type="ECO:0000313" key="6">
    <source>
        <dbReference type="Proteomes" id="UP000228626"/>
    </source>
</evidence>
<dbReference type="AlphaFoldDB" id="A0A2H0V1V4"/>
<protein>
    <recommendedName>
        <fullName evidence="7">Penicillin-binding protein 2</fullName>
    </recommendedName>
</protein>
<comment type="subcellular location">
    <subcellularLocation>
        <location evidence="1">Membrane</location>
    </subcellularLocation>
</comment>
<organism evidence="5 6">
    <name type="scientific">Candidatus Falkowbacteria bacterium CG10_big_fil_rev_8_21_14_0_10_43_10</name>
    <dbReference type="NCBI Taxonomy" id="1974567"/>
    <lineage>
        <taxon>Bacteria</taxon>
        <taxon>Candidatus Falkowiibacteriota</taxon>
    </lineage>
</organism>
<dbReference type="InterPro" id="IPR001460">
    <property type="entry name" value="PCN-bd_Tpept"/>
</dbReference>
<name>A0A2H0V1V4_9BACT</name>
<dbReference type="Proteomes" id="UP000228626">
    <property type="component" value="Unassembled WGS sequence"/>
</dbReference>
<evidence type="ECO:0000256" key="2">
    <source>
        <dbReference type="ARBA" id="ARBA00023136"/>
    </source>
</evidence>
<keyword evidence="2" id="KW-0472">Membrane</keyword>
<dbReference type="Gene3D" id="3.30.450.330">
    <property type="match status" value="1"/>
</dbReference>
<dbReference type="SUPFAM" id="SSF56519">
    <property type="entry name" value="Penicillin binding protein dimerisation domain"/>
    <property type="match status" value="1"/>
</dbReference>
<evidence type="ECO:0000259" key="4">
    <source>
        <dbReference type="Pfam" id="PF03717"/>
    </source>
</evidence>
<dbReference type="InterPro" id="IPR005311">
    <property type="entry name" value="PBP_dimer"/>
</dbReference>
<dbReference type="Pfam" id="PF03717">
    <property type="entry name" value="PBP_dimer"/>
    <property type="match status" value="1"/>
</dbReference>
<evidence type="ECO:0000256" key="1">
    <source>
        <dbReference type="ARBA" id="ARBA00004370"/>
    </source>
</evidence>
<sequence>MKEYQNELLKKLSKRNDPYEPLVKKVDKDKLEEIMALKINGVNYFMSDYRYYPEGNISSHILGYVVENPENTITQGSYGLEGFFNGELAGIAGSIKAEQDASRQIIIAADRKVNPAVNGSDLILTIDKTIQNVACRKLSIATLRHGADLGSVIIVNPKTGAIIAMCSYPEFDPNDYGQTKDLDFFNNVGIYSAYEPGSVYKAMTMAMGLDLELVEPDSAFEDAGQVVIATETIKNAEDRVYGKATMTEVLENSINTGAIYVAQKVGINNFIKYTRDFGFGEKAGIELKTEAAGNINSLSDKMHGDNLNLAVASFGQSITATPLQMLMAYSAIANQGILVKPYIVDEIIRPDGQRIKIQPQELRRVISPRTAMLLSGMLVKVVDSGHAKPAGVKGYYVAGKTGTAQIASSVVRGYSGRTSHSFIGFAPADDPEFVIITYMQDPKDVKYAESSVAPLFREIAEFVLNYYQIEKER</sequence>
<dbReference type="GO" id="GO:0071555">
    <property type="term" value="P:cell wall organization"/>
    <property type="evidence" value="ECO:0007669"/>
    <property type="project" value="TreeGrafter"/>
</dbReference>
<evidence type="ECO:0008006" key="7">
    <source>
        <dbReference type="Google" id="ProtNLM"/>
    </source>
</evidence>